<name>A0ACB0LZN9_TRIPR</name>
<keyword evidence="2" id="KW-1185">Reference proteome</keyword>
<gene>
    <name evidence="1" type="ORF">MILVUS5_LOCUS37813</name>
</gene>
<evidence type="ECO:0000313" key="1">
    <source>
        <dbReference type="EMBL" id="CAJ2674606.1"/>
    </source>
</evidence>
<dbReference type="Proteomes" id="UP001177021">
    <property type="component" value="Unassembled WGS sequence"/>
</dbReference>
<evidence type="ECO:0000313" key="2">
    <source>
        <dbReference type="Proteomes" id="UP001177021"/>
    </source>
</evidence>
<dbReference type="EMBL" id="CASHSV030000716">
    <property type="protein sequence ID" value="CAJ2674606.1"/>
    <property type="molecule type" value="Genomic_DNA"/>
</dbReference>
<organism evidence="1 2">
    <name type="scientific">Trifolium pratense</name>
    <name type="common">Red clover</name>
    <dbReference type="NCBI Taxonomy" id="57577"/>
    <lineage>
        <taxon>Eukaryota</taxon>
        <taxon>Viridiplantae</taxon>
        <taxon>Streptophyta</taxon>
        <taxon>Embryophyta</taxon>
        <taxon>Tracheophyta</taxon>
        <taxon>Spermatophyta</taxon>
        <taxon>Magnoliopsida</taxon>
        <taxon>eudicotyledons</taxon>
        <taxon>Gunneridae</taxon>
        <taxon>Pentapetalae</taxon>
        <taxon>rosids</taxon>
        <taxon>fabids</taxon>
        <taxon>Fabales</taxon>
        <taxon>Fabaceae</taxon>
        <taxon>Papilionoideae</taxon>
        <taxon>50 kb inversion clade</taxon>
        <taxon>NPAAA clade</taxon>
        <taxon>Hologalegina</taxon>
        <taxon>IRL clade</taxon>
        <taxon>Trifolieae</taxon>
        <taxon>Trifolium</taxon>
    </lineage>
</organism>
<sequence length="745" mass="84692">MECMLCSISASVLMRRRMKSFLSFLQIMFVVQLILHHYHHQVCDAITTSKNQTYCPPSSCGKITNIKHPFRLKNDPTTCGDPRYELSCENNVTTLALLSGKYYVKSIDYKNYTIRVVDPGIEEGDCSSIPRYFLTSSNFTSYYNSEYHGDPYEVGSQYWLGNIIYLTCSKPVKNDPVYVDTSSCVKWNSEGHVYAIAGDIKTGSLNVGCQVKLVAMSSASAFKPNFVNDDIGKNYSYLEIHEMLSYGFYVSWIRRGCEDSCDVNQQNCYLSQRTGDLECEYDYCKTPLGHFMRCEHLSKLRILMEDIILGIIKGLLQIIGTSTKSSQLTGGTFELSDKVADDKSAIELGKFSGRYLMPSFVVRFTLGLMVFTVLLIYTCRRRHISIYDNIEVFLRGTTLIPIRYSYKDIKKMTQNMKDKLGEGGFGFVYKGKLSSGPFVAIKMLSKSKGNGQDFINEVATIGRIHHTNVVRLIGFCIDRSKRALVYEFMPNGSLDKYISTKEDAMSLTTKKMYEISLGVAHGIAYLHQGCDMQILHFDIKPHNILLDENFIPKVSDFGLAKLYPNNNSIVTLTAARGTIGYMAPELFYKNIGGVSYKADVYSFGMLLMEMANKRRNLNPHADRSSQLFFPFWIYNQLIEEREIEMDGITYEEKIIVKKMFIIALWCIQLKPSDRPAMNKVIEMLEGNIENIEMPPKPSFYPNEMIQEVLEVNSNDIESETDTETDTDSVSIIEEDTTEPLLMNSA</sequence>
<accession>A0ACB0LZN9</accession>
<reference evidence="1" key="1">
    <citation type="submission" date="2023-10" db="EMBL/GenBank/DDBJ databases">
        <authorList>
            <person name="Rodriguez Cubillos JULIANA M."/>
            <person name="De Vega J."/>
        </authorList>
    </citation>
    <scope>NUCLEOTIDE SEQUENCE</scope>
</reference>
<comment type="caution">
    <text evidence="1">The sequence shown here is derived from an EMBL/GenBank/DDBJ whole genome shotgun (WGS) entry which is preliminary data.</text>
</comment>
<proteinExistence type="predicted"/>
<protein>
    <submittedName>
        <fullName evidence="1">Uncharacterized protein</fullName>
    </submittedName>
</protein>